<keyword evidence="8" id="KW-1185">Reference proteome</keyword>
<evidence type="ECO:0000256" key="3">
    <source>
        <dbReference type="ARBA" id="ARBA00022692"/>
    </source>
</evidence>
<feature type="transmembrane region" description="Helical" evidence="6">
    <location>
        <begin position="76"/>
        <end position="95"/>
    </location>
</feature>
<dbReference type="InterPro" id="IPR007248">
    <property type="entry name" value="Mpv17_PMP22"/>
</dbReference>
<keyword evidence="5 6" id="KW-0472">Membrane</keyword>
<evidence type="ECO:0000256" key="2">
    <source>
        <dbReference type="ARBA" id="ARBA00006824"/>
    </source>
</evidence>
<keyword evidence="4 6" id="KW-1133">Transmembrane helix</keyword>
<reference evidence="7" key="1">
    <citation type="submission" date="2020-11" db="EMBL/GenBank/DDBJ databases">
        <authorList>
            <consortium name="DOE Joint Genome Institute"/>
            <person name="Ahrendt S."/>
            <person name="Riley R."/>
            <person name="Andreopoulos W."/>
            <person name="Labutti K."/>
            <person name="Pangilinan J."/>
            <person name="Ruiz-Duenas F.J."/>
            <person name="Barrasa J.M."/>
            <person name="Sanchez-Garcia M."/>
            <person name="Camarero S."/>
            <person name="Miyauchi S."/>
            <person name="Serrano A."/>
            <person name="Linde D."/>
            <person name="Babiker R."/>
            <person name="Drula E."/>
            <person name="Ayuso-Fernandez I."/>
            <person name="Pacheco R."/>
            <person name="Padilla G."/>
            <person name="Ferreira P."/>
            <person name="Barriuso J."/>
            <person name="Kellner H."/>
            <person name="Castanera R."/>
            <person name="Alfaro M."/>
            <person name="Ramirez L."/>
            <person name="Pisabarro A.G."/>
            <person name="Kuo A."/>
            <person name="Tritt A."/>
            <person name="Lipzen A."/>
            <person name="He G."/>
            <person name="Yan M."/>
            <person name="Ng V."/>
            <person name="Cullen D."/>
            <person name="Martin F."/>
            <person name="Rosso M.-N."/>
            <person name="Henrissat B."/>
            <person name="Hibbett D."/>
            <person name="Martinez A.T."/>
            <person name="Grigoriev I.V."/>
        </authorList>
    </citation>
    <scope>NUCLEOTIDE SEQUENCE</scope>
    <source>
        <strain evidence="7">AH 40177</strain>
    </source>
</reference>
<evidence type="ECO:0000313" key="7">
    <source>
        <dbReference type="EMBL" id="KAF9076141.1"/>
    </source>
</evidence>
<dbReference type="AlphaFoldDB" id="A0A9P5UEE4"/>
<dbReference type="Proteomes" id="UP000772434">
    <property type="component" value="Unassembled WGS sequence"/>
</dbReference>
<evidence type="ECO:0000256" key="1">
    <source>
        <dbReference type="ARBA" id="ARBA00004141"/>
    </source>
</evidence>
<evidence type="ECO:0000256" key="5">
    <source>
        <dbReference type="ARBA" id="ARBA00023136"/>
    </source>
</evidence>
<comment type="similarity">
    <text evidence="2 6">Belongs to the peroxisomal membrane protein PXMP2/4 family.</text>
</comment>
<evidence type="ECO:0000256" key="4">
    <source>
        <dbReference type="ARBA" id="ARBA00022989"/>
    </source>
</evidence>
<sequence>MNASVKGPHPLLAKYLSELASHPLRTKAITTALLCFLQEVLGSNLAGLPARKVPKESPFFYKLLAKGHVDSRALKMALYGFLVSAPLGHFLVGTLQKAFAGRTDTRAKIAQIVTSNLLISPVQASAYLASMAIISGAKSSKDVISTVQAGFWSVIRVSWMVNPLVVAIAQNYVPLHLWVPFFNSVQFVLGTYFNFRVKKLRMEKEKEREKSE</sequence>
<evidence type="ECO:0000313" key="8">
    <source>
        <dbReference type="Proteomes" id="UP000772434"/>
    </source>
</evidence>
<comment type="caution">
    <text evidence="7">The sequence shown here is derived from an EMBL/GenBank/DDBJ whole genome shotgun (WGS) entry which is preliminary data.</text>
</comment>
<dbReference type="OrthoDB" id="860at2759"/>
<proteinExistence type="inferred from homology"/>
<dbReference type="Pfam" id="PF04117">
    <property type="entry name" value="Mpv17_PMP22"/>
    <property type="match status" value="1"/>
</dbReference>
<keyword evidence="3 6" id="KW-0812">Transmembrane</keyword>
<gene>
    <name evidence="7" type="ORF">BDP27DRAFT_1211342</name>
</gene>
<accession>A0A9P5UEE4</accession>
<feature type="transmembrane region" description="Helical" evidence="6">
    <location>
        <begin position="175"/>
        <end position="195"/>
    </location>
</feature>
<name>A0A9P5UEE4_9AGAR</name>
<dbReference type="GO" id="GO:0005778">
    <property type="term" value="C:peroxisomal membrane"/>
    <property type="evidence" value="ECO:0007669"/>
    <property type="project" value="TreeGrafter"/>
</dbReference>
<protein>
    <submittedName>
        <fullName evidence="7">Uncharacterized protein</fullName>
    </submittedName>
</protein>
<dbReference type="EMBL" id="JADNRY010000007">
    <property type="protein sequence ID" value="KAF9076141.1"/>
    <property type="molecule type" value="Genomic_DNA"/>
</dbReference>
<evidence type="ECO:0000256" key="6">
    <source>
        <dbReference type="RuleBase" id="RU363053"/>
    </source>
</evidence>
<comment type="subcellular location">
    <subcellularLocation>
        <location evidence="1">Membrane</location>
        <topology evidence="1">Multi-pass membrane protein</topology>
    </subcellularLocation>
</comment>
<organism evidence="7 8">
    <name type="scientific">Rhodocollybia butyracea</name>
    <dbReference type="NCBI Taxonomy" id="206335"/>
    <lineage>
        <taxon>Eukaryota</taxon>
        <taxon>Fungi</taxon>
        <taxon>Dikarya</taxon>
        <taxon>Basidiomycota</taxon>
        <taxon>Agaricomycotina</taxon>
        <taxon>Agaricomycetes</taxon>
        <taxon>Agaricomycetidae</taxon>
        <taxon>Agaricales</taxon>
        <taxon>Marasmiineae</taxon>
        <taxon>Omphalotaceae</taxon>
        <taxon>Rhodocollybia</taxon>
    </lineage>
</organism>
<feature type="transmembrane region" description="Helical" evidence="6">
    <location>
        <begin position="115"/>
        <end position="137"/>
    </location>
</feature>
<dbReference type="PANTHER" id="PTHR11266:SF93">
    <property type="entry name" value="INTEGRAL MEMBRANE PROTEIN 25D9-6"/>
    <property type="match status" value="1"/>
</dbReference>
<dbReference type="PANTHER" id="PTHR11266">
    <property type="entry name" value="PEROXISOMAL MEMBRANE PROTEIN 2, PXMP2 MPV17"/>
    <property type="match status" value="1"/>
</dbReference>